<evidence type="ECO:0000256" key="1">
    <source>
        <dbReference type="SAM" id="MobiDB-lite"/>
    </source>
</evidence>
<accession>A0ABU8WRG3</accession>
<dbReference type="Proteomes" id="UP001385892">
    <property type="component" value="Unassembled WGS sequence"/>
</dbReference>
<protein>
    <submittedName>
        <fullName evidence="2">Uncharacterized protein</fullName>
    </submittedName>
</protein>
<evidence type="ECO:0000313" key="3">
    <source>
        <dbReference type="Proteomes" id="UP001385892"/>
    </source>
</evidence>
<sequence length="115" mass="12396">MITAPGRGTVRTSALKPIVDAAWHHFVKVAELESALRAAQAADAVRARGGLTELGQQLHPRIKRLIAESESLADEVRASRGMPVGDVPLGPPPSTVPSSRVRSGHRHADRRWTAR</sequence>
<dbReference type="EMBL" id="JBBKZT010000013">
    <property type="protein sequence ID" value="MEJ8850108.1"/>
    <property type="molecule type" value="Genomic_DNA"/>
</dbReference>
<comment type="caution">
    <text evidence="2">The sequence shown here is derived from an EMBL/GenBank/DDBJ whole genome shotgun (WGS) entry which is preliminary data.</text>
</comment>
<evidence type="ECO:0000313" key="2">
    <source>
        <dbReference type="EMBL" id="MEJ8850108.1"/>
    </source>
</evidence>
<gene>
    <name evidence="2" type="ORF">WKW82_25920</name>
</gene>
<proteinExistence type="predicted"/>
<feature type="region of interest" description="Disordered" evidence="1">
    <location>
        <begin position="78"/>
        <end position="115"/>
    </location>
</feature>
<name>A0ABU8WRG3_9BURK</name>
<keyword evidence="3" id="KW-1185">Reference proteome</keyword>
<dbReference type="RefSeq" id="WP_340345327.1">
    <property type="nucleotide sequence ID" value="NZ_JBBKZT010000013.1"/>
</dbReference>
<organism evidence="2 3">
    <name type="scientific">Variovorax rhizosphaerae</name>
    <dbReference type="NCBI Taxonomy" id="1836200"/>
    <lineage>
        <taxon>Bacteria</taxon>
        <taxon>Pseudomonadati</taxon>
        <taxon>Pseudomonadota</taxon>
        <taxon>Betaproteobacteria</taxon>
        <taxon>Burkholderiales</taxon>
        <taxon>Comamonadaceae</taxon>
        <taxon>Variovorax</taxon>
    </lineage>
</organism>
<reference evidence="2 3" key="1">
    <citation type="submission" date="2024-03" db="EMBL/GenBank/DDBJ databases">
        <title>Novel species of the genus Variovorax.</title>
        <authorList>
            <person name="Liu Q."/>
            <person name="Xin Y.-H."/>
        </authorList>
    </citation>
    <scope>NUCLEOTIDE SEQUENCE [LARGE SCALE GENOMIC DNA]</scope>
    <source>
        <strain evidence="2 3">KACC 18900</strain>
    </source>
</reference>